<dbReference type="RefSeq" id="WP_101183535.1">
    <property type="nucleotide sequence ID" value="NZ_CP031218.1"/>
</dbReference>
<gene>
    <name evidence="2" type="ORF">CP960_01855</name>
</gene>
<dbReference type="PANTHER" id="PTHR30535:SF34">
    <property type="entry name" value="MOLYBDATE-BINDING PROTEIN MOLA"/>
    <property type="match status" value="1"/>
</dbReference>
<accession>A0A2N1J5Q8</accession>
<dbReference type="AlphaFoldDB" id="A0A2N1J5Q8"/>
<dbReference type="Gene3D" id="3.40.50.1980">
    <property type="entry name" value="Nitrogenase molybdenum iron protein domain"/>
    <property type="match status" value="2"/>
</dbReference>
<comment type="caution">
    <text evidence="2">The sequence shown here is derived from an EMBL/GenBank/DDBJ whole genome shotgun (WGS) entry which is preliminary data.</text>
</comment>
<feature type="domain" description="Fe/B12 periplasmic-binding" evidence="1">
    <location>
        <begin position="34"/>
        <end position="314"/>
    </location>
</feature>
<proteinExistence type="predicted"/>
<evidence type="ECO:0000313" key="2">
    <source>
        <dbReference type="EMBL" id="PKI81866.1"/>
    </source>
</evidence>
<dbReference type="KEGG" id="ahs:AHALO_0846"/>
<keyword evidence="3" id="KW-1185">Reference proteome</keyword>
<dbReference type="OrthoDB" id="9775594at2"/>
<dbReference type="Pfam" id="PF01497">
    <property type="entry name" value="Peripla_BP_2"/>
    <property type="match status" value="1"/>
</dbReference>
<dbReference type="SUPFAM" id="SSF53807">
    <property type="entry name" value="Helical backbone' metal receptor"/>
    <property type="match status" value="1"/>
</dbReference>
<reference evidence="2 3" key="1">
    <citation type="submission" date="2017-09" db="EMBL/GenBank/DDBJ databases">
        <title>Genomics of the genus Arcobacter.</title>
        <authorList>
            <person name="Perez-Cataluna A."/>
            <person name="Figueras M.J."/>
            <person name="Salas-Masso N."/>
        </authorList>
    </citation>
    <scope>NUCLEOTIDE SEQUENCE [LARGE SCALE GENOMIC DNA]</scope>
    <source>
        <strain evidence="2 3">DSM 18005</strain>
    </source>
</reference>
<protein>
    <submittedName>
        <fullName evidence="2">ABC transporter substrate-binding protein</fullName>
    </submittedName>
</protein>
<sequence>MRLLFLIILLNFTLNAKTFIDMYNREVEVTNNNKIVCLGPGTLRLITYMQLEKKLVGIEKKELRFSPNSAYSLVLDKKFIKSLPIVGQGGPGKMPNLETLINLKPDIIFTSILSPKQVALIQEKTKTPVIALSYGSNYSGKNNKEDKIEAVKKSLLLISKIMDKQNRANELISFMNKQKEALKKVKIDDKAVYVGGVAYKGVHGITSTESDYPAFKLLNIKNPILQNHIGHAFVNKETLLSFNPEVIFLDSVSKKIILEEIEKDKAIYKHIKAFKNNNIYWLYPSNFYNTNIENIYINSWLIASYFGKNIDIKKVKKRVYEKFLGEDIKTNVH</sequence>
<evidence type="ECO:0000313" key="3">
    <source>
        <dbReference type="Proteomes" id="UP000233248"/>
    </source>
</evidence>
<dbReference type="InterPro" id="IPR002491">
    <property type="entry name" value="ABC_transptr_periplasmic_BD"/>
</dbReference>
<dbReference type="Proteomes" id="UP000233248">
    <property type="component" value="Unassembled WGS sequence"/>
</dbReference>
<dbReference type="PANTHER" id="PTHR30535">
    <property type="entry name" value="VITAMIN B12-BINDING PROTEIN"/>
    <property type="match status" value="1"/>
</dbReference>
<name>A0A2N1J5Q8_9BACT</name>
<dbReference type="PROSITE" id="PS50983">
    <property type="entry name" value="FE_B12_PBP"/>
    <property type="match status" value="1"/>
</dbReference>
<evidence type="ECO:0000259" key="1">
    <source>
        <dbReference type="PROSITE" id="PS50983"/>
    </source>
</evidence>
<dbReference type="EMBL" id="NXIF01000007">
    <property type="protein sequence ID" value="PKI81866.1"/>
    <property type="molecule type" value="Genomic_DNA"/>
</dbReference>
<organism evidence="2 3">
    <name type="scientific">Malaciobacter halophilus</name>
    <dbReference type="NCBI Taxonomy" id="197482"/>
    <lineage>
        <taxon>Bacteria</taxon>
        <taxon>Pseudomonadati</taxon>
        <taxon>Campylobacterota</taxon>
        <taxon>Epsilonproteobacteria</taxon>
        <taxon>Campylobacterales</taxon>
        <taxon>Arcobacteraceae</taxon>
        <taxon>Malaciobacter</taxon>
    </lineage>
</organism>
<dbReference type="InterPro" id="IPR050902">
    <property type="entry name" value="ABC_Transporter_SBP"/>
</dbReference>